<sequence length="398" mass="45842">MNIKVSQNYFSEESEFRYFDESFHDFELITDNLSYDTKYFVSFFSFRSKSQNVVANINISSYSSITRSFYEQGKLKYFADESISIPLISKYRNYGNQNLIINKTQTKMEIFANSYVVFTDYDQIYGFAETSNSKLIILGNTSISAVYFSVSGTISLYTYENDSIPCNFVVYRMNGLSFNKMITVVRNNYSISSYGEKDIYVAVAFTKGYAFSYPTDSMTTYLPEGKRADPNFRPYLARLNKNDNYSFIYYSKDNYSNSYIINGSQSDHKAYLIGENSYAELNSYEPSKPIPVDPDDKDKDKDKAKNEDENGSNGSALIGIGAAVGVLVVCITLITFVLFYLRRRKDRNQTMNQSLIDNSENPIQLKETHINPYSAETNPQEYNQEKYDLKAKFENPYE</sequence>
<reference evidence="3" key="1">
    <citation type="submission" date="2006-10" db="EMBL/GenBank/DDBJ databases">
        <authorList>
            <person name="Amadeo P."/>
            <person name="Zhao Q."/>
            <person name="Wortman J."/>
            <person name="Fraser-Liggett C."/>
            <person name="Carlton J."/>
        </authorList>
    </citation>
    <scope>NUCLEOTIDE SEQUENCE</scope>
    <source>
        <strain evidence="3">G3</strain>
    </source>
</reference>
<dbReference type="InParanoid" id="A2ET41"/>
<accession>A2ET41</accession>
<dbReference type="VEuPathDB" id="TrichDB:TVAG_009640"/>
<proteinExistence type="predicted"/>
<keyword evidence="2" id="KW-0812">Transmembrane</keyword>
<name>A2ET41_TRIV3</name>
<dbReference type="EMBL" id="DS113483">
    <property type="protein sequence ID" value="EAY04157.1"/>
    <property type="molecule type" value="Genomic_DNA"/>
</dbReference>
<feature type="compositionally biased region" description="Basic and acidic residues" evidence="1">
    <location>
        <begin position="294"/>
        <end position="308"/>
    </location>
</feature>
<dbReference type="RefSeq" id="XP_001316380.1">
    <property type="nucleotide sequence ID" value="XM_001316345.1"/>
</dbReference>
<reference evidence="3" key="2">
    <citation type="journal article" date="2007" name="Science">
        <title>Draft genome sequence of the sexually transmitted pathogen Trichomonas vaginalis.</title>
        <authorList>
            <person name="Carlton J.M."/>
            <person name="Hirt R.P."/>
            <person name="Silva J.C."/>
            <person name="Delcher A.L."/>
            <person name="Schatz M."/>
            <person name="Zhao Q."/>
            <person name="Wortman J.R."/>
            <person name="Bidwell S.L."/>
            <person name="Alsmark U.C.M."/>
            <person name="Besteiro S."/>
            <person name="Sicheritz-Ponten T."/>
            <person name="Noel C.J."/>
            <person name="Dacks J.B."/>
            <person name="Foster P.G."/>
            <person name="Simillion C."/>
            <person name="Van de Peer Y."/>
            <person name="Miranda-Saavedra D."/>
            <person name="Barton G.J."/>
            <person name="Westrop G.D."/>
            <person name="Mueller S."/>
            <person name="Dessi D."/>
            <person name="Fiori P.L."/>
            <person name="Ren Q."/>
            <person name="Paulsen I."/>
            <person name="Zhang H."/>
            <person name="Bastida-Corcuera F.D."/>
            <person name="Simoes-Barbosa A."/>
            <person name="Brown M.T."/>
            <person name="Hayes R.D."/>
            <person name="Mukherjee M."/>
            <person name="Okumura C.Y."/>
            <person name="Schneider R."/>
            <person name="Smith A.J."/>
            <person name="Vanacova S."/>
            <person name="Villalvazo M."/>
            <person name="Haas B.J."/>
            <person name="Pertea M."/>
            <person name="Feldblyum T.V."/>
            <person name="Utterback T.R."/>
            <person name="Shu C.L."/>
            <person name="Osoegawa K."/>
            <person name="de Jong P.J."/>
            <person name="Hrdy I."/>
            <person name="Horvathova L."/>
            <person name="Zubacova Z."/>
            <person name="Dolezal P."/>
            <person name="Malik S.B."/>
            <person name="Logsdon J.M. Jr."/>
            <person name="Henze K."/>
            <person name="Gupta A."/>
            <person name="Wang C.C."/>
            <person name="Dunne R.L."/>
            <person name="Upcroft J.A."/>
            <person name="Upcroft P."/>
            <person name="White O."/>
            <person name="Salzberg S.L."/>
            <person name="Tang P."/>
            <person name="Chiu C.-H."/>
            <person name="Lee Y.-S."/>
            <person name="Embley T.M."/>
            <person name="Coombs G.H."/>
            <person name="Mottram J.C."/>
            <person name="Tachezy J."/>
            <person name="Fraser-Liggett C.M."/>
            <person name="Johnson P.J."/>
        </authorList>
    </citation>
    <scope>NUCLEOTIDE SEQUENCE [LARGE SCALE GENOMIC DNA]</scope>
    <source>
        <strain evidence="3">G3</strain>
    </source>
</reference>
<feature type="transmembrane region" description="Helical" evidence="2">
    <location>
        <begin position="316"/>
        <end position="341"/>
    </location>
</feature>
<keyword evidence="2" id="KW-0472">Membrane</keyword>
<keyword evidence="4" id="KW-1185">Reference proteome</keyword>
<dbReference type="Proteomes" id="UP000001542">
    <property type="component" value="Unassembled WGS sequence"/>
</dbReference>
<feature type="compositionally biased region" description="Basic and acidic residues" evidence="1">
    <location>
        <begin position="383"/>
        <end position="398"/>
    </location>
</feature>
<feature type="region of interest" description="Disordered" evidence="1">
    <location>
        <begin position="283"/>
        <end position="312"/>
    </location>
</feature>
<dbReference type="AlphaFoldDB" id="A2ET41"/>
<gene>
    <name evidence="3" type="ORF">TVAG_009640</name>
</gene>
<keyword evidence="2" id="KW-1133">Transmembrane helix</keyword>
<evidence type="ECO:0000256" key="1">
    <source>
        <dbReference type="SAM" id="MobiDB-lite"/>
    </source>
</evidence>
<evidence type="ECO:0000313" key="4">
    <source>
        <dbReference type="Proteomes" id="UP000001542"/>
    </source>
</evidence>
<feature type="region of interest" description="Disordered" evidence="1">
    <location>
        <begin position="372"/>
        <end position="398"/>
    </location>
</feature>
<protein>
    <submittedName>
        <fullName evidence="3">Uncharacterized protein</fullName>
    </submittedName>
</protein>
<evidence type="ECO:0000313" key="3">
    <source>
        <dbReference type="EMBL" id="EAY04157.1"/>
    </source>
</evidence>
<dbReference type="VEuPathDB" id="TrichDB:TVAGG3_0468200"/>
<organism evidence="3 4">
    <name type="scientific">Trichomonas vaginalis (strain ATCC PRA-98 / G3)</name>
    <dbReference type="NCBI Taxonomy" id="412133"/>
    <lineage>
        <taxon>Eukaryota</taxon>
        <taxon>Metamonada</taxon>
        <taxon>Parabasalia</taxon>
        <taxon>Trichomonadida</taxon>
        <taxon>Trichomonadidae</taxon>
        <taxon>Trichomonas</taxon>
    </lineage>
</organism>
<dbReference type="KEGG" id="tva:4762002"/>
<evidence type="ECO:0000256" key="2">
    <source>
        <dbReference type="SAM" id="Phobius"/>
    </source>
</evidence>